<proteinExistence type="predicted"/>
<feature type="compositionally biased region" description="Pro residues" evidence="1">
    <location>
        <begin position="1"/>
        <end position="13"/>
    </location>
</feature>
<keyword evidence="3" id="KW-1185">Reference proteome</keyword>
<feature type="compositionally biased region" description="Low complexity" evidence="1">
    <location>
        <begin position="34"/>
        <end position="49"/>
    </location>
</feature>
<dbReference type="OrthoDB" id="3785839at2759"/>
<name>A0A6A5VXZ6_9PLEO</name>
<evidence type="ECO:0000256" key="1">
    <source>
        <dbReference type="SAM" id="MobiDB-lite"/>
    </source>
</evidence>
<sequence>MTPPFSGPHPPPSEGKGVSIWAKPLTPPFDAVAPASRASVSSYRPPSASTQPIQSAPVWQPPAVSVSLSSPIPVQPSQPDLDNCDQRIVEDYEDYHRSVLLYTMAENVNGSAAIALEQHFNSQGINFRVPWVSHTTIGYICEGTPRTFIVLHNAFNPFAYDTKNTTTIGFFVASPYVFSEINWKTYDISMINFFKQCENGGMIQVTRAWNKSMPKAVDRKYHRAYWLAAGRKPLKALLNRAAPGYPKECEPIPESLQETDEDVFTGVGDDFEFEVPLTLWETEQKWNEILNHPCQRPDWKWDDSVEWMLTGSSEM</sequence>
<evidence type="ECO:0000313" key="2">
    <source>
        <dbReference type="EMBL" id="KAF1992751.1"/>
    </source>
</evidence>
<reference evidence="2" key="1">
    <citation type="journal article" date="2020" name="Stud. Mycol.">
        <title>101 Dothideomycetes genomes: a test case for predicting lifestyles and emergence of pathogens.</title>
        <authorList>
            <person name="Haridas S."/>
            <person name="Albert R."/>
            <person name="Binder M."/>
            <person name="Bloem J."/>
            <person name="Labutti K."/>
            <person name="Salamov A."/>
            <person name="Andreopoulos B."/>
            <person name="Baker S."/>
            <person name="Barry K."/>
            <person name="Bills G."/>
            <person name="Bluhm B."/>
            <person name="Cannon C."/>
            <person name="Castanera R."/>
            <person name="Culley D."/>
            <person name="Daum C."/>
            <person name="Ezra D."/>
            <person name="Gonzalez J."/>
            <person name="Henrissat B."/>
            <person name="Kuo A."/>
            <person name="Liang C."/>
            <person name="Lipzen A."/>
            <person name="Lutzoni F."/>
            <person name="Magnuson J."/>
            <person name="Mondo S."/>
            <person name="Nolan M."/>
            <person name="Ohm R."/>
            <person name="Pangilinan J."/>
            <person name="Park H.-J."/>
            <person name="Ramirez L."/>
            <person name="Alfaro M."/>
            <person name="Sun H."/>
            <person name="Tritt A."/>
            <person name="Yoshinaga Y."/>
            <person name="Zwiers L.-H."/>
            <person name="Turgeon B."/>
            <person name="Goodwin S."/>
            <person name="Spatafora J."/>
            <person name="Crous P."/>
            <person name="Grigoriev I."/>
        </authorList>
    </citation>
    <scope>NUCLEOTIDE SEQUENCE</scope>
    <source>
        <strain evidence="2">CBS 123094</strain>
    </source>
</reference>
<protein>
    <submittedName>
        <fullName evidence="2">Uncharacterized protein</fullName>
    </submittedName>
</protein>
<evidence type="ECO:0000313" key="3">
    <source>
        <dbReference type="Proteomes" id="UP000799779"/>
    </source>
</evidence>
<dbReference type="Proteomes" id="UP000799779">
    <property type="component" value="Unassembled WGS sequence"/>
</dbReference>
<dbReference type="EMBL" id="ML977810">
    <property type="protein sequence ID" value="KAF1992751.1"/>
    <property type="molecule type" value="Genomic_DNA"/>
</dbReference>
<accession>A0A6A5VXZ6</accession>
<dbReference type="AlphaFoldDB" id="A0A6A5VXZ6"/>
<feature type="region of interest" description="Disordered" evidence="1">
    <location>
        <begin position="34"/>
        <end position="56"/>
    </location>
</feature>
<gene>
    <name evidence="2" type="ORF">P154DRAFT_528242</name>
</gene>
<organism evidence="2 3">
    <name type="scientific">Amniculicola lignicola CBS 123094</name>
    <dbReference type="NCBI Taxonomy" id="1392246"/>
    <lineage>
        <taxon>Eukaryota</taxon>
        <taxon>Fungi</taxon>
        <taxon>Dikarya</taxon>
        <taxon>Ascomycota</taxon>
        <taxon>Pezizomycotina</taxon>
        <taxon>Dothideomycetes</taxon>
        <taxon>Pleosporomycetidae</taxon>
        <taxon>Pleosporales</taxon>
        <taxon>Amniculicolaceae</taxon>
        <taxon>Amniculicola</taxon>
    </lineage>
</organism>
<feature type="region of interest" description="Disordered" evidence="1">
    <location>
        <begin position="1"/>
        <end position="22"/>
    </location>
</feature>